<gene>
    <name evidence="1" type="ORF">J3U88_07995</name>
</gene>
<proteinExistence type="predicted"/>
<organism evidence="1 2">
    <name type="scientific">Acanthopleuribacter pedis</name>
    <dbReference type="NCBI Taxonomy" id="442870"/>
    <lineage>
        <taxon>Bacteria</taxon>
        <taxon>Pseudomonadati</taxon>
        <taxon>Acidobacteriota</taxon>
        <taxon>Holophagae</taxon>
        <taxon>Acanthopleuribacterales</taxon>
        <taxon>Acanthopleuribacteraceae</taxon>
        <taxon>Acanthopleuribacter</taxon>
    </lineage>
</organism>
<evidence type="ECO:0000313" key="2">
    <source>
        <dbReference type="Proteomes" id="UP000664417"/>
    </source>
</evidence>
<reference evidence="1" key="1">
    <citation type="submission" date="2021-03" db="EMBL/GenBank/DDBJ databases">
        <authorList>
            <person name="Wang G."/>
        </authorList>
    </citation>
    <scope>NUCLEOTIDE SEQUENCE</scope>
    <source>
        <strain evidence="1">KCTC 12899</strain>
    </source>
</reference>
<sequence length="213" mass="24653">MGRDWHDITYLMNGHDRQRAAYQVLRELDVFYKLKAYKPLLAGSYPLDLEVDDSDLDVLCEAANLLDFESKLTAYYGRYPEFRCEALLDGALPTMFASLRCRGVQVEFFAQQIPVRHQVAFRHMEIEERLLRLAGYEAHRAIRVLKGQGIKTEPAFAKYFGLDGDPYQGLLDLYNKSDDALREQLPGLNVRALEEVQPPKPKRKHITDDWDDE</sequence>
<name>A0A8J7U1N5_9BACT</name>
<dbReference type="RefSeq" id="WP_207858142.1">
    <property type="nucleotide sequence ID" value="NZ_JAFREP010000005.1"/>
</dbReference>
<protein>
    <submittedName>
        <fullName evidence="1">DUF4269 domain-containing protein</fullName>
    </submittedName>
</protein>
<dbReference type="EMBL" id="JAFREP010000005">
    <property type="protein sequence ID" value="MBO1318393.1"/>
    <property type="molecule type" value="Genomic_DNA"/>
</dbReference>
<dbReference type="Pfam" id="PF14091">
    <property type="entry name" value="DUF4269"/>
    <property type="match status" value="1"/>
</dbReference>
<dbReference type="InterPro" id="IPR025365">
    <property type="entry name" value="DUF4269"/>
</dbReference>
<keyword evidence="2" id="KW-1185">Reference proteome</keyword>
<comment type="caution">
    <text evidence="1">The sequence shown here is derived from an EMBL/GenBank/DDBJ whole genome shotgun (WGS) entry which is preliminary data.</text>
</comment>
<dbReference type="Proteomes" id="UP000664417">
    <property type="component" value="Unassembled WGS sequence"/>
</dbReference>
<evidence type="ECO:0000313" key="1">
    <source>
        <dbReference type="EMBL" id="MBO1318393.1"/>
    </source>
</evidence>
<accession>A0A8J7U1N5</accession>
<dbReference type="AlphaFoldDB" id="A0A8J7U1N5"/>